<dbReference type="AlphaFoldDB" id="A0A135TJC8"/>
<proteinExistence type="predicted"/>
<comment type="caution">
    <text evidence="1">The sequence shown here is derived from an EMBL/GenBank/DDBJ whole genome shotgun (WGS) entry which is preliminary data.</text>
</comment>
<sequence length="277" mass="29630">MPSRTSIQYLLAPTAATPTRCDETEAFQEDIVGPHTPPAYAMSPSIGIQCQQADMESYSDTRGHATSACSLLSPAKLTSSGQPTFNDMVSVYTRQSSDVTSSSMALQEQMFSGYHNVGSAGLLAQMCPICLHTAFMNPSPCFLRSMCGQQCLKVSGSAVYDPAFLYAAHDCYCGWYAGCGICVFKPVEHGIPSGSCTESSHLQTGFTDGYLTNAADSSQAIHDEPLSPWVYDLDGRPISQQGFVLGNVDDGGVIGENVRPTTLQASGFPEQITAWKD</sequence>
<name>A0A135TJC8_9PEZI</name>
<reference evidence="1 2" key="1">
    <citation type="submission" date="2014-02" db="EMBL/GenBank/DDBJ databases">
        <title>The genome sequence of Colletotrichum salicis CBS 607.94.</title>
        <authorList>
            <person name="Baroncelli R."/>
            <person name="Thon M.R."/>
        </authorList>
    </citation>
    <scope>NUCLEOTIDE SEQUENCE [LARGE SCALE GENOMIC DNA]</scope>
    <source>
        <strain evidence="1 2">CBS 607.94</strain>
    </source>
</reference>
<organism evidence="1 2">
    <name type="scientific">Colletotrichum salicis</name>
    <dbReference type="NCBI Taxonomy" id="1209931"/>
    <lineage>
        <taxon>Eukaryota</taxon>
        <taxon>Fungi</taxon>
        <taxon>Dikarya</taxon>
        <taxon>Ascomycota</taxon>
        <taxon>Pezizomycotina</taxon>
        <taxon>Sordariomycetes</taxon>
        <taxon>Hypocreomycetidae</taxon>
        <taxon>Glomerellales</taxon>
        <taxon>Glomerellaceae</taxon>
        <taxon>Colletotrichum</taxon>
        <taxon>Colletotrichum acutatum species complex</taxon>
    </lineage>
</organism>
<dbReference type="Proteomes" id="UP000070121">
    <property type="component" value="Unassembled WGS sequence"/>
</dbReference>
<dbReference type="OrthoDB" id="4836822at2759"/>
<evidence type="ECO:0000313" key="2">
    <source>
        <dbReference type="Proteomes" id="UP000070121"/>
    </source>
</evidence>
<keyword evidence="2" id="KW-1185">Reference proteome</keyword>
<accession>A0A135TJC8</accession>
<evidence type="ECO:0000313" key="1">
    <source>
        <dbReference type="EMBL" id="KXH48224.1"/>
    </source>
</evidence>
<dbReference type="EMBL" id="JFFI01001955">
    <property type="protein sequence ID" value="KXH48224.1"/>
    <property type="molecule type" value="Genomic_DNA"/>
</dbReference>
<gene>
    <name evidence="1" type="ORF">CSAL01_07607</name>
</gene>
<protein>
    <submittedName>
        <fullName evidence="1">Uncharacterized protein</fullName>
    </submittedName>
</protein>